<keyword evidence="2" id="KW-1185">Reference proteome</keyword>
<protein>
    <submittedName>
        <fullName evidence="1">Uncharacterized protein</fullName>
    </submittedName>
</protein>
<name>C0CJS3_BLAHS</name>
<dbReference type="HOGENOM" id="CLU_172580_0_0_9"/>
<dbReference type="EMBL" id="ACBZ01000047">
    <property type="protein sequence ID" value="EEG50013.1"/>
    <property type="molecule type" value="Genomic_DNA"/>
</dbReference>
<reference evidence="1 2" key="2">
    <citation type="submission" date="2009-02" db="EMBL/GenBank/DDBJ databases">
        <title>Draft genome sequence of Blautia hydrogenotrophica DSM 10507 (Ruminococcus hydrogenotrophicus DSM 10507).</title>
        <authorList>
            <person name="Sudarsanam P."/>
            <person name="Ley R."/>
            <person name="Guruge J."/>
            <person name="Turnbaugh P.J."/>
            <person name="Mahowald M."/>
            <person name="Liep D."/>
            <person name="Gordon J."/>
        </authorList>
    </citation>
    <scope>NUCLEOTIDE SEQUENCE [LARGE SCALE GENOMIC DNA]</scope>
    <source>
        <strain evidence="2">DSM 10507 / JCM 14656 / S5a33</strain>
    </source>
</reference>
<reference evidence="1 2" key="1">
    <citation type="submission" date="2009-01" db="EMBL/GenBank/DDBJ databases">
        <authorList>
            <person name="Fulton L."/>
            <person name="Clifton S."/>
            <person name="Fulton B."/>
            <person name="Xu J."/>
            <person name="Minx P."/>
            <person name="Pepin K.H."/>
            <person name="Johnson M."/>
            <person name="Bhonagiri V."/>
            <person name="Nash W.E."/>
            <person name="Mardis E.R."/>
            <person name="Wilson R.K."/>
        </authorList>
    </citation>
    <scope>NUCLEOTIDE SEQUENCE [LARGE SCALE GENOMIC DNA]</scope>
    <source>
        <strain evidence="2">DSM 10507 / JCM 14656 / S5a33</strain>
    </source>
</reference>
<dbReference type="Proteomes" id="UP000003100">
    <property type="component" value="Unassembled WGS sequence"/>
</dbReference>
<dbReference type="PATRIC" id="fig|476272.21.peg.2438"/>
<proteinExistence type="predicted"/>
<gene>
    <name evidence="1" type="ORF">RUMHYD_01093</name>
</gene>
<evidence type="ECO:0000313" key="1">
    <source>
        <dbReference type="EMBL" id="EEG50013.1"/>
    </source>
</evidence>
<dbReference type="eggNOG" id="ENOG5032S4Q">
    <property type="taxonomic scope" value="Bacteria"/>
</dbReference>
<sequence length="109" mass="13265">MPNSLNRIKGRKEGSTMFRLWGKLFKSNRLLRDTVSCNDKEDTRTHKVFQCLEEICYELDLEKPIWLDKNIQDFKYHDKTRFYQDNFIEHVDFDYLEIEVIEEDVTIQP</sequence>
<organism evidence="1 2">
    <name type="scientific">Blautia hydrogenotrophica (strain DSM 10507 / JCM 14656 / S5a33)</name>
    <name type="common">Ruminococcus hydrogenotrophicus</name>
    <dbReference type="NCBI Taxonomy" id="476272"/>
    <lineage>
        <taxon>Bacteria</taxon>
        <taxon>Bacillati</taxon>
        <taxon>Bacillota</taxon>
        <taxon>Clostridia</taxon>
        <taxon>Lachnospirales</taxon>
        <taxon>Lachnospiraceae</taxon>
        <taxon>Blautia</taxon>
    </lineage>
</organism>
<evidence type="ECO:0000313" key="2">
    <source>
        <dbReference type="Proteomes" id="UP000003100"/>
    </source>
</evidence>
<accession>C0CJS3</accession>
<dbReference type="AlphaFoldDB" id="C0CJS3"/>
<comment type="caution">
    <text evidence="1">The sequence shown here is derived from an EMBL/GenBank/DDBJ whole genome shotgun (WGS) entry which is preliminary data.</text>
</comment>